<gene>
    <name evidence="4" type="ORF">H257_00492</name>
</gene>
<evidence type="ECO:0000313" key="4">
    <source>
        <dbReference type="EMBL" id="ETV89116.1"/>
    </source>
</evidence>
<protein>
    <submittedName>
        <fullName evidence="4">Uncharacterized protein</fullName>
    </submittedName>
</protein>
<dbReference type="GO" id="GO:0004467">
    <property type="term" value="F:long-chain fatty acid-CoA ligase activity"/>
    <property type="evidence" value="ECO:0007669"/>
    <property type="project" value="TreeGrafter"/>
</dbReference>
<reference evidence="4" key="1">
    <citation type="submission" date="2013-12" db="EMBL/GenBank/DDBJ databases">
        <title>The Genome Sequence of Aphanomyces astaci APO3.</title>
        <authorList>
            <consortium name="The Broad Institute Genomics Platform"/>
            <person name="Russ C."/>
            <person name="Tyler B."/>
            <person name="van West P."/>
            <person name="Dieguez-Uribeondo J."/>
            <person name="Young S.K."/>
            <person name="Zeng Q."/>
            <person name="Gargeya S."/>
            <person name="Fitzgerald M."/>
            <person name="Abouelleil A."/>
            <person name="Alvarado L."/>
            <person name="Chapman S.B."/>
            <person name="Gainer-Dewar J."/>
            <person name="Goldberg J."/>
            <person name="Griggs A."/>
            <person name="Gujja S."/>
            <person name="Hansen M."/>
            <person name="Howarth C."/>
            <person name="Imamovic A."/>
            <person name="Ireland A."/>
            <person name="Larimer J."/>
            <person name="McCowan C."/>
            <person name="Murphy C."/>
            <person name="Pearson M."/>
            <person name="Poon T.W."/>
            <person name="Priest M."/>
            <person name="Roberts A."/>
            <person name="Saif S."/>
            <person name="Shea T."/>
            <person name="Sykes S."/>
            <person name="Wortman J."/>
            <person name="Nusbaum C."/>
            <person name="Birren B."/>
        </authorList>
    </citation>
    <scope>NUCLEOTIDE SEQUENCE [LARGE SCALE GENOMIC DNA]</scope>
    <source>
        <strain evidence="4">APO3</strain>
    </source>
</reference>
<accession>W4HC20</accession>
<keyword evidence="2" id="KW-0067">ATP-binding</keyword>
<dbReference type="RefSeq" id="XP_009821516.1">
    <property type="nucleotide sequence ID" value="XM_009823214.1"/>
</dbReference>
<dbReference type="GO" id="GO:0005783">
    <property type="term" value="C:endoplasmic reticulum"/>
    <property type="evidence" value="ECO:0007669"/>
    <property type="project" value="TreeGrafter"/>
</dbReference>
<dbReference type="STRING" id="112090.W4HC20"/>
<dbReference type="GO" id="GO:0005524">
    <property type="term" value="F:ATP binding"/>
    <property type="evidence" value="ECO:0007669"/>
    <property type="project" value="UniProtKB-KW"/>
</dbReference>
<dbReference type="GeneID" id="20802488"/>
<organism evidence="4">
    <name type="scientific">Aphanomyces astaci</name>
    <name type="common">Crayfish plague agent</name>
    <dbReference type="NCBI Taxonomy" id="112090"/>
    <lineage>
        <taxon>Eukaryota</taxon>
        <taxon>Sar</taxon>
        <taxon>Stramenopiles</taxon>
        <taxon>Oomycota</taxon>
        <taxon>Saprolegniomycetes</taxon>
        <taxon>Saprolegniales</taxon>
        <taxon>Verrucalvaceae</taxon>
        <taxon>Aphanomyces</taxon>
    </lineage>
</organism>
<dbReference type="PANTHER" id="PTHR43272:SF33">
    <property type="entry name" value="AMP-BINDING DOMAIN-CONTAINING PROTEIN-RELATED"/>
    <property type="match status" value="1"/>
</dbReference>
<dbReference type="EMBL" id="KI913114">
    <property type="protein sequence ID" value="ETV89116.1"/>
    <property type="molecule type" value="Genomic_DNA"/>
</dbReference>
<feature type="region of interest" description="Disordered" evidence="3">
    <location>
        <begin position="83"/>
        <end position="110"/>
    </location>
</feature>
<feature type="compositionally biased region" description="Low complexity" evidence="3">
    <location>
        <begin position="92"/>
        <end position="106"/>
    </location>
</feature>
<keyword evidence="1" id="KW-0547">Nucleotide-binding</keyword>
<dbReference type="GO" id="GO:0016020">
    <property type="term" value="C:membrane"/>
    <property type="evidence" value="ECO:0007669"/>
    <property type="project" value="TreeGrafter"/>
</dbReference>
<sequence length="173" mass="18476">MSSAVHKDIAHVYKAAGLHSFETVKAVYLHPQPFSVENDLLTPTFKLKRHDAKEAFLPTMQVVATLVRVAIATRATCNTGMVLDGGDSKNMSPPSSTTPALPSPHSSKPKAIVSTINPLVRHCRQVLDGGDSRKMAPPFSTAPESPSPPSPHSSKPNAIVSTIAFDTAARCRQ</sequence>
<dbReference type="AlphaFoldDB" id="W4HC20"/>
<proteinExistence type="predicted"/>
<dbReference type="OrthoDB" id="189102at2759"/>
<dbReference type="VEuPathDB" id="FungiDB:H257_00492"/>
<feature type="region of interest" description="Disordered" evidence="3">
    <location>
        <begin position="129"/>
        <end position="159"/>
    </location>
</feature>
<dbReference type="PANTHER" id="PTHR43272">
    <property type="entry name" value="LONG-CHAIN-FATTY-ACID--COA LIGASE"/>
    <property type="match status" value="1"/>
</dbReference>
<evidence type="ECO:0000256" key="3">
    <source>
        <dbReference type="SAM" id="MobiDB-lite"/>
    </source>
</evidence>
<evidence type="ECO:0000256" key="2">
    <source>
        <dbReference type="ARBA" id="ARBA00022840"/>
    </source>
</evidence>
<name>W4HC20_APHAT</name>
<evidence type="ECO:0000256" key="1">
    <source>
        <dbReference type="ARBA" id="ARBA00022741"/>
    </source>
</evidence>